<protein>
    <submittedName>
        <fullName evidence="3">Uncharacterized protein</fullName>
    </submittedName>
</protein>
<accession>A0AA85A8J0</accession>
<dbReference type="WBParaSite" id="SMRG1_66830.2">
    <property type="protein sequence ID" value="SMRG1_66830.2"/>
    <property type="gene ID" value="SMRG1_66830"/>
</dbReference>
<evidence type="ECO:0000313" key="2">
    <source>
        <dbReference type="Proteomes" id="UP000050790"/>
    </source>
</evidence>
<proteinExistence type="predicted"/>
<name>A0AA85A8J0_9TREM</name>
<evidence type="ECO:0000256" key="1">
    <source>
        <dbReference type="SAM" id="MobiDB-lite"/>
    </source>
</evidence>
<feature type="compositionally biased region" description="Low complexity" evidence="1">
    <location>
        <begin position="224"/>
        <end position="235"/>
    </location>
</feature>
<feature type="compositionally biased region" description="Polar residues" evidence="1">
    <location>
        <begin position="374"/>
        <end position="415"/>
    </location>
</feature>
<feature type="compositionally biased region" description="Polar residues" evidence="1">
    <location>
        <begin position="274"/>
        <end position="288"/>
    </location>
</feature>
<feature type="region of interest" description="Disordered" evidence="1">
    <location>
        <begin position="224"/>
        <end position="256"/>
    </location>
</feature>
<feature type="region of interest" description="Disordered" evidence="1">
    <location>
        <begin position="342"/>
        <end position="418"/>
    </location>
</feature>
<feature type="compositionally biased region" description="Low complexity" evidence="1">
    <location>
        <begin position="289"/>
        <end position="298"/>
    </location>
</feature>
<feature type="compositionally biased region" description="Low complexity" evidence="1">
    <location>
        <begin position="345"/>
        <end position="361"/>
    </location>
</feature>
<feature type="region of interest" description="Disordered" evidence="1">
    <location>
        <begin position="271"/>
        <end position="311"/>
    </location>
</feature>
<feature type="compositionally biased region" description="Basic and acidic residues" evidence="1">
    <location>
        <begin position="239"/>
        <end position="252"/>
    </location>
</feature>
<feature type="region of interest" description="Disordered" evidence="1">
    <location>
        <begin position="543"/>
        <end position="574"/>
    </location>
</feature>
<organism evidence="2 3">
    <name type="scientific">Schistosoma margrebowiei</name>
    <dbReference type="NCBI Taxonomy" id="48269"/>
    <lineage>
        <taxon>Eukaryota</taxon>
        <taxon>Metazoa</taxon>
        <taxon>Spiralia</taxon>
        <taxon>Lophotrochozoa</taxon>
        <taxon>Platyhelminthes</taxon>
        <taxon>Trematoda</taxon>
        <taxon>Digenea</taxon>
        <taxon>Strigeidida</taxon>
        <taxon>Schistosomatoidea</taxon>
        <taxon>Schistosomatidae</taxon>
        <taxon>Schistosoma</taxon>
    </lineage>
</organism>
<dbReference type="Proteomes" id="UP000050790">
    <property type="component" value="Unassembled WGS sequence"/>
</dbReference>
<sequence length="614" mass="68788">MKIFRSLRRRCLEADDVNVGDLVVKTRQKHRLMAVIFEEINNLVVLNKKSTDSISEVLKSLLHYLNSNTTGSIIFPLIHPQLKELESTAHRVNRHKRNLNQSYSRSRSTVKKEKAHINYRTSSMNYDYLTNCLMDKMNTVENEGTMACCDALFVLVSTYKQFSDRIYSVLNYLFEEVNKLHECAARELNMSYAKSLKNMENATQATKWKASSIMSCQDREGSICRSSSRGRIMSSNFDSSDRPATENTEHDPLSVTELSSELLGIITRQKSSDETIGSNHSYHCSNKKPSSTSSSLTLPLPPPPSLQPPSSKAYIKTMVTNTTNESQSKESLSQKDTNGALCKISSSRSSQSSTSLSTTKSNEIIDSNDHENSNDTTTLNSVSIQMTKVDDTNNPNMKSNNGDDINSGKTNNDNSGNKEKCTLTNNLLFNSTSSASTYSICQFPYYSNQNYPYDLKSPTVSTIYSIRNNNPSSSIFTEKTETLLPIMKSSNVCNMNYATDKSLSSMLYLNKNNMNPLSGSCPYDNNNEISCIPIIVQKNSWSNTSPINNNDNNKNSNSSNHSTREFGSDAINSNDNHRSLYRESLLNDNEVRSPKQNIISWGCLPSPITEEEDE</sequence>
<dbReference type="AlphaFoldDB" id="A0AA85A8J0"/>
<evidence type="ECO:0000313" key="3">
    <source>
        <dbReference type="WBParaSite" id="SMRG1_66830.2"/>
    </source>
</evidence>
<reference evidence="3" key="1">
    <citation type="submission" date="2023-11" db="UniProtKB">
        <authorList>
            <consortium name="WormBaseParasite"/>
        </authorList>
    </citation>
    <scope>IDENTIFICATION</scope>
</reference>
<feature type="compositionally biased region" description="Low complexity" evidence="1">
    <location>
        <begin position="543"/>
        <end position="561"/>
    </location>
</feature>